<protein>
    <submittedName>
        <fullName evidence="2">Uncharacterized protein</fullName>
    </submittedName>
</protein>
<dbReference type="AlphaFoldDB" id="A0A9N8D8I1"/>
<sequence length="537" mass="60871">MGGTTSKFEETDWIRADGKLSNVTDTIDGRPPTSQYGVYYITKTKLNQREFEVTDLEKNLLYSTKCVPGTLCWFDVYGSGLDECLLRVQVDLSRRYWLVYRMGIPCFAGQLADREATDKLAHDRRETGQDLTATPFLFRKCCICVSWSRYMAVAMQYGAPEGIDLLERRKTNGITEDSESSFFHHAAQITDRMRRRNSEESLLEEEDEENEQERDYTRRLDASEKTLHNQSSPDFFYSYDATNDVMDKSVNKDNNSNDDDLGSSINNSEQTSTSDLVGRASEMRQSISEWVNKKKQEIQDNKKKQMRSDPLEGILHLEKPILLCQEIYDKLIGNHQSSLLSKERAIEYLREDLEQHMNDGGFDDSDDPFLADQEGIRAQLEALRRAEEESKGSNSNNKTVDEKDTNNNNSLGDGDDDGTAVRNSPTTDETPVPSTDAAEVVAEDATKPDNSNNKAEAQVDSNDTADGSKDPSDDGQQQEAKNPEDESLIGYWKWENTWKVHQMKMHVAQGSDLALHVVMAIIANQVRYERNAIAMTV</sequence>
<organism evidence="2 3">
    <name type="scientific">Seminavis robusta</name>
    <dbReference type="NCBI Taxonomy" id="568900"/>
    <lineage>
        <taxon>Eukaryota</taxon>
        <taxon>Sar</taxon>
        <taxon>Stramenopiles</taxon>
        <taxon>Ochrophyta</taxon>
        <taxon>Bacillariophyta</taxon>
        <taxon>Bacillariophyceae</taxon>
        <taxon>Bacillariophycidae</taxon>
        <taxon>Naviculales</taxon>
        <taxon>Naviculaceae</taxon>
        <taxon>Seminavis</taxon>
    </lineage>
</organism>
<feature type="compositionally biased region" description="Polar residues" evidence="1">
    <location>
        <begin position="448"/>
        <end position="465"/>
    </location>
</feature>
<proteinExistence type="predicted"/>
<dbReference type="OrthoDB" id="49516at2759"/>
<evidence type="ECO:0000256" key="1">
    <source>
        <dbReference type="SAM" id="MobiDB-lite"/>
    </source>
</evidence>
<reference evidence="2" key="1">
    <citation type="submission" date="2020-06" db="EMBL/GenBank/DDBJ databases">
        <authorList>
            <consortium name="Plant Systems Biology data submission"/>
        </authorList>
    </citation>
    <scope>NUCLEOTIDE SEQUENCE</scope>
    <source>
        <strain evidence="2">D6</strain>
    </source>
</reference>
<name>A0A9N8D8I1_9STRA</name>
<comment type="caution">
    <text evidence="2">The sequence shown here is derived from an EMBL/GenBank/DDBJ whole genome shotgun (WGS) entry which is preliminary data.</text>
</comment>
<evidence type="ECO:0000313" key="2">
    <source>
        <dbReference type="EMBL" id="CAB9498378.1"/>
    </source>
</evidence>
<accession>A0A9N8D8I1</accession>
<evidence type="ECO:0000313" key="3">
    <source>
        <dbReference type="Proteomes" id="UP001153069"/>
    </source>
</evidence>
<feature type="region of interest" description="Disordered" evidence="1">
    <location>
        <begin position="247"/>
        <end position="278"/>
    </location>
</feature>
<feature type="compositionally biased region" description="Polar residues" evidence="1">
    <location>
        <begin position="421"/>
        <end position="433"/>
    </location>
</feature>
<feature type="compositionally biased region" description="Acidic residues" evidence="1">
    <location>
        <begin position="201"/>
        <end position="212"/>
    </location>
</feature>
<feature type="region of interest" description="Disordered" evidence="1">
    <location>
        <begin position="384"/>
        <end position="488"/>
    </location>
</feature>
<keyword evidence="3" id="KW-1185">Reference proteome</keyword>
<feature type="compositionally biased region" description="Basic and acidic residues" evidence="1">
    <location>
        <begin position="213"/>
        <end position="227"/>
    </location>
</feature>
<dbReference type="EMBL" id="CAICTM010000037">
    <property type="protein sequence ID" value="CAB9498378.1"/>
    <property type="molecule type" value="Genomic_DNA"/>
</dbReference>
<feature type="region of interest" description="Disordered" evidence="1">
    <location>
        <begin position="189"/>
        <end position="234"/>
    </location>
</feature>
<dbReference type="Proteomes" id="UP001153069">
    <property type="component" value="Unassembled WGS sequence"/>
</dbReference>
<gene>
    <name evidence="2" type="ORF">SEMRO_37_G023100.1</name>
</gene>